<protein>
    <submittedName>
        <fullName evidence="10">Subfamily B ATP-binding cassette protein MsbA</fullName>
        <ecNumber evidence="10">3.6.3.-</ecNumber>
    </submittedName>
</protein>
<dbReference type="InterPro" id="IPR003439">
    <property type="entry name" value="ABC_transporter-like_ATP-bd"/>
</dbReference>
<dbReference type="EMBL" id="JBEPMO010000012">
    <property type="protein sequence ID" value="MET3732435.1"/>
    <property type="molecule type" value="Genomic_DNA"/>
</dbReference>
<accession>A0ABV2LV51</accession>
<evidence type="ECO:0000259" key="8">
    <source>
        <dbReference type="PROSITE" id="PS50893"/>
    </source>
</evidence>
<feature type="domain" description="ABC transporter" evidence="8">
    <location>
        <begin position="380"/>
        <end position="613"/>
    </location>
</feature>
<evidence type="ECO:0000256" key="6">
    <source>
        <dbReference type="ARBA" id="ARBA00023136"/>
    </source>
</evidence>
<keyword evidence="6 7" id="KW-0472">Membrane</keyword>
<evidence type="ECO:0000256" key="2">
    <source>
        <dbReference type="ARBA" id="ARBA00022692"/>
    </source>
</evidence>
<dbReference type="GO" id="GO:0016787">
    <property type="term" value="F:hydrolase activity"/>
    <property type="evidence" value="ECO:0007669"/>
    <property type="project" value="UniProtKB-KW"/>
</dbReference>
<dbReference type="InterPro" id="IPR027417">
    <property type="entry name" value="P-loop_NTPase"/>
</dbReference>
<keyword evidence="3" id="KW-0547">Nucleotide-binding</keyword>
<name>A0ABV2LV51_9FLAO</name>
<dbReference type="CDD" id="cd18552">
    <property type="entry name" value="ABC_6TM_MsbA_like"/>
    <property type="match status" value="1"/>
</dbReference>
<dbReference type="InterPro" id="IPR039421">
    <property type="entry name" value="Type_1_exporter"/>
</dbReference>
<dbReference type="PROSITE" id="PS00211">
    <property type="entry name" value="ABC_TRANSPORTER_1"/>
    <property type="match status" value="1"/>
</dbReference>
<keyword evidence="4 10" id="KW-0067">ATP-binding</keyword>
<reference evidence="10 11" key="1">
    <citation type="submission" date="2024-06" db="EMBL/GenBank/DDBJ databases">
        <title>Genomic Encyclopedia of Type Strains, Phase IV (KMG-IV): sequencing the most valuable type-strain genomes for metagenomic binning, comparative biology and taxonomic classification.</title>
        <authorList>
            <person name="Goeker M."/>
        </authorList>
    </citation>
    <scope>NUCLEOTIDE SEQUENCE [LARGE SCALE GENOMIC DNA]</scope>
    <source>
        <strain evidence="10 11">DSM 29388</strain>
    </source>
</reference>
<dbReference type="Pfam" id="PF00005">
    <property type="entry name" value="ABC_tran"/>
    <property type="match status" value="1"/>
</dbReference>
<sequence>MSFVLNPFQLFKRALKYVQPYRSSFIVAIICNFLYAIFNVLALAFMMPILSVLFDEKKEPITEKPIFSGNILDIKDYVSNFFGYQMQDIANTSGPLKVLLISCILFIILFFFRNIFSYLSEYFLIDMRSGVARDFRIDIHNKILALPVSFFTEKRKGDMLVRISSDVGEVENNILNSLVELIRGPIQIIVFVSTLFYLNYQLTLFAILVFPVMGTIISVIGKSLKKNAGKAQAELSNIMSYVDETLNSLKIIKIFNADSQIAGRFNLSMNRYRRLVQKVMKKRAMASPTSEFLGAITIAMIVFFGGKLSLEGNGLSGSEFIFYIGTFYTLLDPIKRFSKSLSDLQKGQVSASRIFEILDTEVSIRDKENAQDFPQFNKSIEFQNVSFGYQEKTIIQNFNLTIQKGETVALVGPSGSGKSTIANLLTRFYDVKQGKILIDGIDIRDIKLKEYRKHFGLVTQDSILFNDSIFNNIALGDENPSLENVKKASKIANAEEFIEKLPNEYDENVGEGGGKLSGGQKQRLSIARAVYKNPPIMVLDEATSALDTHSEKLVQDALNNMMANRTSLVIAHRLSTIMNADKIIVMEDGKIKESGTHTELLSKNGVYSNLIQLQNVEK</sequence>
<keyword evidence="2 7" id="KW-0812">Transmembrane</keyword>
<comment type="caution">
    <text evidence="10">The sequence shown here is derived from an EMBL/GenBank/DDBJ whole genome shotgun (WGS) entry which is preliminary data.</text>
</comment>
<feature type="domain" description="ABC transmembrane type-1" evidence="9">
    <location>
        <begin position="26"/>
        <end position="346"/>
    </location>
</feature>
<keyword evidence="5 7" id="KW-1133">Transmembrane helix</keyword>
<feature type="transmembrane region" description="Helical" evidence="7">
    <location>
        <begin position="98"/>
        <end position="119"/>
    </location>
</feature>
<keyword evidence="10" id="KW-0378">Hydrolase</keyword>
<dbReference type="PROSITE" id="PS50893">
    <property type="entry name" value="ABC_TRANSPORTER_2"/>
    <property type="match status" value="1"/>
</dbReference>
<evidence type="ECO:0000256" key="4">
    <source>
        <dbReference type="ARBA" id="ARBA00022840"/>
    </source>
</evidence>
<dbReference type="GO" id="GO:0005524">
    <property type="term" value="F:ATP binding"/>
    <property type="evidence" value="ECO:0007669"/>
    <property type="project" value="UniProtKB-KW"/>
</dbReference>
<evidence type="ECO:0000256" key="3">
    <source>
        <dbReference type="ARBA" id="ARBA00022741"/>
    </source>
</evidence>
<proteinExistence type="predicted"/>
<dbReference type="PANTHER" id="PTHR43394">
    <property type="entry name" value="ATP-DEPENDENT PERMEASE MDL1, MITOCHONDRIAL"/>
    <property type="match status" value="1"/>
</dbReference>
<feature type="transmembrane region" description="Helical" evidence="7">
    <location>
        <begin position="200"/>
        <end position="220"/>
    </location>
</feature>
<dbReference type="PANTHER" id="PTHR43394:SF1">
    <property type="entry name" value="ATP-BINDING CASSETTE SUB-FAMILY B MEMBER 10, MITOCHONDRIAL"/>
    <property type="match status" value="1"/>
</dbReference>
<organism evidence="10 11">
    <name type="scientific">Moheibacter stercoris</name>
    <dbReference type="NCBI Taxonomy" id="1628251"/>
    <lineage>
        <taxon>Bacteria</taxon>
        <taxon>Pseudomonadati</taxon>
        <taxon>Bacteroidota</taxon>
        <taxon>Flavobacteriia</taxon>
        <taxon>Flavobacteriales</taxon>
        <taxon>Weeksellaceae</taxon>
        <taxon>Moheibacter</taxon>
    </lineage>
</organism>
<comment type="subcellular location">
    <subcellularLocation>
        <location evidence="1">Cell membrane</location>
        <topology evidence="1">Multi-pass membrane protein</topology>
    </subcellularLocation>
</comment>
<feature type="transmembrane region" description="Helical" evidence="7">
    <location>
        <begin position="25"/>
        <end position="54"/>
    </location>
</feature>
<feature type="transmembrane region" description="Helical" evidence="7">
    <location>
        <begin position="284"/>
        <end position="306"/>
    </location>
</feature>
<evidence type="ECO:0000256" key="1">
    <source>
        <dbReference type="ARBA" id="ARBA00004651"/>
    </source>
</evidence>
<dbReference type="SUPFAM" id="SSF90123">
    <property type="entry name" value="ABC transporter transmembrane region"/>
    <property type="match status" value="1"/>
</dbReference>
<dbReference type="InterPro" id="IPR017871">
    <property type="entry name" value="ABC_transporter-like_CS"/>
</dbReference>
<gene>
    <name evidence="10" type="ORF">ABID46_002024</name>
</gene>
<dbReference type="PROSITE" id="PS50929">
    <property type="entry name" value="ABC_TM1F"/>
    <property type="match status" value="1"/>
</dbReference>
<dbReference type="Gene3D" id="1.20.1560.10">
    <property type="entry name" value="ABC transporter type 1, transmembrane domain"/>
    <property type="match status" value="1"/>
</dbReference>
<evidence type="ECO:0000259" key="9">
    <source>
        <dbReference type="PROSITE" id="PS50929"/>
    </source>
</evidence>
<dbReference type="SUPFAM" id="SSF52540">
    <property type="entry name" value="P-loop containing nucleoside triphosphate hydrolases"/>
    <property type="match status" value="1"/>
</dbReference>
<keyword evidence="11" id="KW-1185">Reference proteome</keyword>
<dbReference type="SMART" id="SM00382">
    <property type="entry name" value="AAA"/>
    <property type="match status" value="1"/>
</dbReference>
<dbReference type="InterPro" id="IPR003593">
    <property type="entry name" value="AAA+_ATPase"/>
</dbReference>
<dbReference type="Proteomes" id="UP001549146">
    <property type="component" value="Unassembled WGS sequence"/>
</dbReference>
<evidence type="ECO:0000256" key="7">
    <source>
        <dbReference type="SAM" id="Phobius"/>
    </source>
</evidence>
<dbReference type="EC" id="3.6.3.-" evidence="10"/>
<dbReference type="Gene3D" id="3.40.50.300">
    <property type="entry name" value="P-loop containing nucleotide triphosphate hydrolases"/>
    <property type="match status" value="1"/>
</dbReference>
<evidence type="ECO:0000313" key="11">
    <source>
        <dbReference type="Proteomes" id="UP001549146"/>
    </source>
</evidence>
<dbReference type="InterPro" id="IPR036640">
    <property type="entry name" value="ABC1_TM_sf"/>
</dbReference>
<evidence type="ECO:0000313" key="10">
    <source>
        <dbReference type="EMBL" id="MET3732435.1"/>
    </source>
</evidence>
<dbReference type="Pfam" id="PF00664">
    <property type="entry name" value="ABC_membrane"/>
    <property type="match status" value="1"/>
</dbReference>
<dbReference type="InterPro" id="IPR011527">
    <property type="entry name" value="ABC1_TM_dom"/>
</dbReference>
<evidence type="ECO:0000256" key="5">
    <source>
        <dbReference type="ARBA" id="ARBA00022989"/>
    </source>
</evidence>